<dbReference type="Proteomes" id="UP000494040">
    <property type="component" value="Unassembled WGS sequence"/>
</dbReference>
<protein>
    <recommendedName>
        <fullName evidence="3">Endonuclease/exonuclease/phosphatase domain-containing protein</fullName>
    </recommendedName>
</protein>
<sequence>MYAIRTKILNKVQFSKLLDSDVIRLSCDDFDIHLVPVYLSCSSWEGDLEILRDALGYTPSLRYILMGNFNARIGEAQSLTEDLILENDRCSHSRKSKDGIINANGRSFLDFCSDFGLLVSNGRFDSDSEGELTYLSTVGCTVIDYCCVSLDCISLIDGFSVLPEYFSDHLPLSLSLSCRTLTERTPPEELPKLSWNPKFAEVYRERLGGLLPEMDCCEENHQLRLNALVAAIKSAFPIPNPAFSMLRAYKNPWFDNHCWRLRGKLFALLNLFRKSSDESVCRALLHAKREFKQLCLIKKKEFYISSCKQLGAASDSREFWRLANSFKRGSSWSSNNISLQSWKSYFESQLNPSVLINHISYCEPYILDPFLDSPFSYDELKSVISQLKNNKAPGQEGVPFEFYKNAPDSFLIKLLSLFNAIYESGVVPSSFGKSIISPLYKKGNRDEVANYRGISCID</sequence>
<evidence type="ECO:0000313" key="1">
    <source>
        <dbReference type="EnsemblMetazoa" id="XP_024086214.1"/>
    </source>
</evidence>
<evidence type="ECO:0000313" key="2">
    <source>
        <dbReference type="Proteomes" id="UP000494040"/>
    </source>
</evidence>
<dbReference type="KEGG" id="clec:112128401"/>
<dbReference type="EnsemblMetazoa" id="XM_024230446.1">
    <property type="protein sequence ID" value="XP_024086214.1"/>
    <property type="gene ID" value="LOC112128401"/>
</dbReference>
<name>A0A8I6SUB6_CIMLE</name>
<dbReference type="PANTHER" id="PTHR19446">
    <property type="entry name" value="REVERSE TRANSCRIPTASES"/>
    <property type="match status" value="1"/>
</dbReference>
<evidence type="ECO:0008006" key="3">
    <source>
        <dbReference type="Google" id="ProtNLM"/>
    </source>
</evidence>
<dbReference type="Gene3D" id="3.60.10.10">
    <property type="entry name" value="Endonuclease/exonuclease/phosphatase"/>
    <property type="match status" value="1"/>
</dbReference>
<dbReference type="InterPro" id="IPR036691">
    <property type="entry name" value="Endo/exonu/phosph_ase_sf"/>
</dbReference>
<proteinExistence type="predicted"/>
<dbReference type="OrthoDB" id="6629108at2759"/>
<dbReference type="RefSeq" id="XP_024086214.1">
    <property type="nucleotide sequence ID" value="XM_024230446.1"/>
</dbReference>
<dbReference type="OMA" id="HATEMNC"/>
<reference evidence="1" key="1">
    <citation type="submission" date="2022-01" db="UniProtKB">
        <authorList>
            <consortium name="EnsemblMetazoa"/>
        </authorList>
    </citation>
    <scope>IDENTIFICATION</scope>
</reference>
<dbReference type="GeneID" id="112128401"/>
<organism evidence="1 2">
    <name type="scientific">Cimex lectularius</name>
    <name type="common">Bed bug</name>
    <name type="synonym">Acanthia lectularia</name>
    <dbReference type="NCBI Taxonomy" id="79782"/>
    <lineage>
        <taxon>Eukaryota</taxon>
        <taxon>Metazoa</taxon>
        <taxon>Ecdysozoa</taxon>
        <taxon>Arthropoda</taxon>
        <taxon>Hexapoda</taxon>
        <taxon>Insecta</taxon>
        <taxon>Pterygota</taxon>
        <taxon>Neoptera</taxon>
        <taxon>Paraneoptera</taxon>
        <taxon>Hemiptera</taxon>
        <taxon>Heteroptera</taxon>
        <taxon>Panheteroptera</taxon>
        <taxon>Cimicomorpha</taxon>
        <taxon>Cimicidae</taxon>
        <taxon>Cimex</taxon>
    </lineage>
</organism>
<keyword evidence="2" id="KW-1185">Reference proteome</keyword>
<dbReference type="SUPFAM" id="SSF56219">
    <property type="entry name" value="DNase I-like"/>
    <property type="match status" value="1"/>
</dbReference>
<accession>A0A8I6SUB6</accession>
<dbReference type="AlphaFoldDB" id="A0A8I6SUB6"/>